<evidence type="ECO:0000313" key="1">
    <source>
        <dbReference type="EMBL" id="GFO37345.1"/>
    </source>
</evidence>
<keyword evidence="1" id="KW-0695">RNA-directed DNA polymerase</keyword>
<accession>A0AAV4CZN0</accession>
<proteinExistence type="predicted"/>
<keyword evidence="1" id="KW-0548">Nucleotidyltransferase</keyword>
<keyword evidence="2" id="KW-1185">Reference proteome</keyword>
<gene>
    <name evidence="1" type="ORF">PoB_006385000</name>
</gene>
<dbReference type="GO" id="GO:0003964">
    <property type="term" value="F:RNA-directed DNA polymerase activity"/>
    <property type="evidence" value="ECO:0007669"/>
    <property type="project" value="UniProtKB-KW"/>
</dbReference>
<dbReference type="EMBL" id="BLXT01007227">
    <property type="protein sequence ID" value="GFO37345.1"/>
    <property type="molecule type" value="Genomic_DNA"/>
</dbReference>
<reference evidence="1 2" key="1">
    <citation type="journal article" date="2021" name="Elife">
        <title>Chloroplast acquisition without the gene transfer in kleptoplastic sea slugs, Plakobranchus ocellatus.</title>
        <authorList>
            <person name="Maeda T."/>
            <person name="Takahashi S."/>
            <person name="Yoshida T."/>
            <person name="Shimamura S."/>
            <person name="Takaki Y."/>
            <person name="Nagai Y."/>
            <person name="Toyoda A."/>
            <person name="Suzuki Y."/>
            <person name="Arimoto A."/>
            <person name="Ishii H."/>
            <person name="Satoh N."/>
            <person name="Nishiyama T."/>
            <person name="Hasebe M."/>
            <person name="Maruyama T."/>
            <person name="Minagawa J."/>
            <person name="Obokata J."/>
            <person name="Shigenobu S."/>
        </authorList>
    </citation>
    <scope>NUCLEOTIDE SEQUENCE [LARGE SCALE GENOMIC DNA]</scope>
</reference>
<dbReference type="Proteomes" id="UP000735302">
    <property type="component" value="Unassembled WGS sequence"/>
</dbReference>
<dbReference type="AlphaFoldDB" id="A0AAV4CZN0"/>
<keyword evidence="1" id="KW-0808">Transferase</keyword>
<comment type="caution">
    <text evidence="1">The sequence shown here is derived from an EMBL/GenBank/DDBJ whole genome shotgun (WGS) entry which is preliminary data.</text>
</comment>
<organism evidence="1 2">
    <name type="scientific">Plakobranchus ocellatus</name>
    <dbReference type="NCBI Taxonomy" id="259542"/>
    <lineage>
        <taxon>Eukaryota</taxon>
        <taxon>Metazoa</taxon>
        <taxon>Spiralia</taxon>
        <taxon>Lophotrochozoa</taxon>
        <taxon>Mollusca</taxon>
        <taxon>Gastropoda</taxon>
        <taxon>Heterobranchia</taxon>
        <taxon>Euthyneura</taxon>
        <taxon>Panpulmonata</taxon>
        <taxon>Sacoglossa</taxon>
        <taxon>Placobranchoidea</taxon>
        <taxon>Plakobranchidae</taxon>
        <taxon>Plakobranchus</taxon>
    </lineage>
</organism>
<sequence length="110" mass="12464">MEVTLRAAEGGASPTDLSGGCYMPSLSAFMDDITKTRNRRMLIRLDALLNWSRINSKPKKYQSLAIRKLDEDVCFKLASEDMLKISQESTNSLGRWHDSSLKDTKYKSET</sequence>
<evidence type="ECO:0000313" key="2">
    <source>
        <dbReference type="Proteomes" id="UP000735302"/>
    </source>
</evidence>
<name>A0AAV4CZN0_9GAST</name>
<protein>
    <submittedName>
        <fullName evidence="1">Reverse transcriptase</fullName>
    </submittedName>
</protein>